<evidence type="ECO:0000313" key="3">
    <source>
        <dbReference type="EMBL" id="QLD12381.1"/>
    </source>
</evidence>
<feature type="transmembrane region" description="Helical" evidence="2">
    <location>
        <begin position="138"/>
        <end position="156"/>
    </location>
</feature>
<proteinExistence type="predicted"/>
<dbReference type="RefSeq" id="WP_178013089.1">
    <property type="nucleotide sequence ID" value="NZ_CP058316.1"/>
</dbReference>
<organism evidence="3 4">
    <name type="scientific">Microbacterium oleivorans</name>
    <dbReference type="NCBI Taxonomy" id="273677"/>
    <lineage>
        <taxon>Bacteria</taxon>
        <taxon>Bacillati</taxon>
        <taxon>Actinomycetota</taxon>
        <taxon>Actinomycetes</taxon>
        <taxon>Micrococcales</taxon>
        <taxon>Microbacteriaceae</taxon>
        <taxon>Microbacterium</taxon>
    </lineage>
</organism>
<reference evidence="3 4" key="1">
    <citation type="submission" date="2020-06" db="EMBL/GenBank/DDBJ databases">
        <authorList>
            <person name="Jo H."/>
        </authorList>
    </citation>
    <scope>NUCLEOTIDE SEQUENCE [LARGE SCALE GENOMIC DNA]</scope>
    <source>
        <strain evidence="3 4">I46</strain>
    </source>
</reference>
<feature type="transmembrane region" description="Helical" evidence="2">
    <location>
        <begin position="49"/>
        <end position="74"/>
    </location>
</feature>
<evidence type="ECO:0000256" key="1">
    <source>
        <dbReference type="SAM" id="MobiDB-lite"/>
    </source>
</evidence>
<feature type="transmembrane region" description="Helical" evidence="2">
    <location>
        <begin position="95"/>
        <end position="118"/>
    </location>
</feature>
<evidence type="ECO:0000313" key="4">
    <source>
        <dbReference type="Proteomes" id="UP000509638"/>
    </source>
</evidence>
<dbReference type="EMBL" id="CP058316">
    <property type="protein sequence ID" value="QLD12381.1"/>
    <property type="molecule type" value="Genomic_DNA"/>
</dbReference>
<dbReference type="Proteomes" id="UP000509638">
    <property type="component" value="Chromosome"/>
</dbReference>
<gene>
    <name evidence="3" type="ORF">HW566_11715</name>
</gene>
<keyword evidence="2" id="KW-0472">Membrane</keyword>
<keyword evidence="2" id="KW-1133">Transmembrane helix</keyword>
<accession>A0A7D5IR78</accession>
<dbReference type="AlphaFoldDB" id="A0A7D5IR78"/>
<name>A0A7D5IR78_9MICO</name>
<sequence length="222" mass="22803">MSTDERPRTRRDERAAIRADRTGSGPTRDARPQLRHPGAAGAFALLGEVLIVGLLVTVVSLAVVTLPAALAAGIRHLRRYVAAEDSRFALFWVDVRSGLLGGSAVGAAALVATLVLLIDIDLARSGFLPGGALVESVGWAGLAVVSVALLLAAGAWSPELGWRGAVRAIPDAARGDVVGVLYLVATAGFVVVVTWALPPLFLAGIGCAALAVVAIPARPRRG</sequence>
<protein>
    <recommendedName>
        <fullName evidence="5">DUF624 domain-containing protein</fullName>
    </recommendedName>
</protein>
<keyword evidence="2" id="KW-0812">Transmembrane</keyword>
<feature type="compositionally biased region" description="Basic and acidic residues" evidence="1">
    <location>
        <begin position="1"/>
        <end position="21"/>
    </location>
</feature>
<evidence type="ECO:0000256" key="2">
    <source>
        <dbReference type="SAM" id="Phobius"/>
    </source>
</evidence>
<feature type="transmembrane region" description="Helical" evidence="2">
    <location>
        <begin position="201"/>
        <end position="217"/>
    </location>
</feature>
<evidence type="ECO:0008006" key="5">
    <source>
        <dbReference type="Google" id="ProtNLM"/>
    </source>
</evidence>
<feature type="transmembrane region" description="Helical" evidence="2">
    <location>
        <begin position="177"/>
        <end position="195"/>
    </location>
</feature>
<feature type="region of interest" description="Disordered" evidence="1">
    <location>
        <begin position="1"/>
        <end position="34"/>
    </location>
</feature>